<dbReference type="Pfam" id="PF16875">
    <property type="entry name" value="Glyco_hydro_36N"/>
    <property type="match status" value="1"/>
</dbReference>
<dbReference type="PIRSF" id="PIRSF005536">
    <property type="entry name" value="Agal"/>
    <property type="match status" value="1"/>
</dbReference>
<dbReference type="RefSeq" id="WP_071864653.1">
    <property type="nucleotide sequence ID" value="NZ_JBHLVQ010000022.1"/>
</dbReference>
<dbReference type="Gene3D" id="2.70.98.60">
    <property type="entry name" value="alpha-galactosidase from lactobacil brevis"/>
    <property type="match status" value="1"/>
</dbReference>
<dbReference type="InterPro" id="IPR013785">
    <property type="entry name" value="Aldolase_TIM"/>
</dbReference>
<gene>
    <name evidence="10" type="ORF">RU96_GL002313</name>
</gene>
<protein>
    <recommendedName>
        <fullName evidence="3 6">Alpha-galactosidase</fullName>
        <ecNumber evidence="3 6">3.2.1.22</ecNumber>
    </recommendedName>
</protein>
<dbReference type="GO" id="GO:0016052">
    <property type="term" value="P:carbohydrate catabolic process"/>
    <property type="evidence" value="ECO:0007669"/>
    <property type="project" value="InterPro"/>
</dbReference>
<evidence type="ECO:0000256" key="1">
    <source>
        <dbReference type="ARBA" id="ARBA00001255"/>
    </source>
</evidence>
<dbReference type="Pfam" id="PF16874">
    <property type="entry name" value="Glyco_hydro_36C"/>
    <property type="match status" value="1"/>
</dbReference>
<keyword evidence="4 6" id="KW-0378">Hydrolase</keyword>
<name>A0A1L8R6W8_9ENTE</name>
<dbReference type="PROSITE" id="PS00512">
    <property type="entry name" value="ALPHA_GALACTOSIDASE"/>
    <property type="match status" value="1"/>
</dbReference>
<dbReference type="OrthoDB" id="9758822at2"/>
<dbReference type="InterPro" id="IPR031704">
    <property type="entry name" value="Glyco_hydro_36_N"/>
</dbReference>
<dbReference type="Gene3D" id="2.60.40.1180">
    <property type="entry name" value="Golgi alpha-mannosidase II"/>
    <property type="match status" value="1"/>
</dbReference>
<dbReference type="InterPro" id="IPR017853">
    <property type="entry name" value="GH"/>
</dbReference>
<dbReference type="EC" id="3.2.1.22" evidence="3 6"/>
<dbReference type="InterPro" id="IPR002252">
    <property type="entry name" value="Glyco_hydro_36"/>
</dbReference>
<feature type="domain" description="Glycosyl hydrolase family 36 N-terminal" evidence="9">
    <location>
        <begin position="30"/>
        <end position="282"/>
    </location>
</feature>
<dbReference type="Pfam" id="PF02065">
    <property type="entry name" value="Melibiase"/>
    <property type="match status" value="1"/>
</dbReference>
<comment type="catalytic activity">
    <reaction evidence="1 6">
        <text>Hydrolysis of terminal, non-reducing alpha-D-galactose residues in alpha-D-galactosides, including galactose oligosaccharides, galactomannans and galactolipids.</text>
        <dbReference type="EC" id="3.2.1.22"/>
    </reaction>
</comment>
<evidence type="ECO:0000256" key="7">
    <source>
        <dbReference type="PIRSR" id="PIRSR005536-1"/>
    </source>
</evidence>
<evidence type="ECO:0000256" key="2">
    <source>
        <dbReference type="ARBA" id="ARBA00006202"/>
    </source>
</evidence>
<dbReference type="InterPro" id="IPR050985">
    <property type="entry name" value="Alpha-glycosidase_related"/>
</dbReference>
<proteinExistence type="inferred from homology"/>
<comment type="caution">
    <text evidence="10">The sequence shown here is derived from an EMBL/GenBank/DDBJ whole genome shotgun (WGS) entry which is preliminary data.</text>
</comment>
<evidence type="ECO:0000256" key="5">
    <source>
        <dbReference type="ARBA" id="ARBA00023295"/>
    </source>
</evidence>
<dbReference type="PRINTS" id="PR00743">
    <property type="entry name" value="GLHYDRLASE36"/>
</dbReference>
<sequence length="729" mass="83733">MEIIYQEKEKRFHLRNDSISYIFQVEKDKYLQHCYFGPALTSYHQSNPPQFIDRGFNTNPISSERTFSLNTLPLETSTQGSLDYRIANYQFLNQAGNNVTAFEYESYRIYDGKPKLSELPTLRGSKAKTLEIVLIDSIQQLKMILHYSIFTDSSAITRSVTFENLSNTAIYLENAGSLMLDLPRCDYDLVTLNGAHTNEANITRQKLHPGIQRIDSNRGTSSPQHQPFLALANWNTTENSGEVMAFHLIYSGNFIAQVEVEQYGTSRVQMGINPDTFSWKLNPKAIFETPEAVMVYSTTGFNGMSQTFHHLYQEHLVPKTWQKKERPILLNTWEGNYFDFTETDLLNQADKAKELGIELFVLDDGWFGQRNDDTKALGDWFENTTKIPSKITGLAEKIHEKGLQFGLWFEPEMISKESLLFNKHPEWALQVPNYPLTQGRQQLVLDFSKEAVQDFIIDMLTGYLQTGKIDYIKWDMNRHLTEVGNLTLPQDQQQEIAHRYVLGLYRILQTLTTKFPEVLFENCSSGGGRFDPGMMAYMPQTWTSDNSDALCRTRIQSGYSYLYPPIMMGAHVSDVPNHQVGRITPLKTRGLIAMSGNFGYELAINQQSETTLAEIKKQIKFYKKHRQLLQFGDFYRLLLPTETAACAWLFKNEDEALVVYFHGLAQPAQKAHYLKTYYLDHDALYQEVNSQAVFSGAELNYAGLLIPRIKGDFETCYFHFKKITSTKTV</sequence>
<feature type="domain" description="Glycosyl hydrolase family 36 C-terminal" evidence="8">
    <location>
        <begin position="646"/>
        <end position="720"/>
    </location>
</feature>
<dbReference type="Gene3D" id="3.20.20.70">
    <property type="entry name" value="Aldolase class I"/>
    <property type="match status" value="1"/>
</dbReference>
<dbReference type="CDD" id="cd14791">
    <property type="entry name" value="GH36"/>
    <property type="match status" value="1"/>
</dbReference>
<evidence type="ECO:0000256" key="4">
    <source>
        <dbReference type="ARBA" id="ARBA00022801"/>
    </source>
</evidence>
<dbReference type="STRING" id="317010.RU96_GL002313"/>
<evidence type="ECO:0000256" key="6">
    <source>
        <dbReference type="PIRNR" id="PIRNR005536"/>
    </source>
</evidence>
<comment type="similarity">
    <text evidence="2">Belongs to the glycosyl hydrolase 36 family.</text>
</comment>
<dbReference type="EMBL" id="JXKG01000007">
    <property type="protein sequence ID" value="OJG15500.1"/>
    <property type="molecule type" value="Genomic_DNA"/>
</dbReference>
<evidence type="ECO:0000256" key="3">
    <source>
        <dbReference type="ARBA" id="ARBA00012755"/>
    </source>
</evidence>
<feature type="active site" description="Nucleophile" evidence="7">
    <location>
        <position position="475"/>
    </location>
</feature>
<organism evidence="10 11">
    <name type="scientific">Enterococcus canintestini</name>
    <dbReference type="NCBI Taxonomy" id="317010"/>
    <lineage>
        <taxon>Bacteria</taxon>
        <taxon>Bacillati</taxon>
        <taxon>Bacillota</taxon>
        <taxon>Bacilli</taxon>
        <taxon>Lactobacillales</taxon>
        <taxon>Enterococcaceae</taxon>
        <taxon>Enterococcus</taxon>
    </lineage>
</organism>
<dbReference type="SUPFAM" id="SSF51445">
    <property type="entry name" value="(Trans)glycosidases"/>
    <property type="match status" value="1"/>
</dbReference>
<dbReference type="PANTHER" id="PTHR43053">
    <property type="entry name" value="GLYCOSIDASE FAMILY 31"/>
    <property type="match status" value="1"/>
</dbReference>
<dbReference type="PANTHER" id="PTHR43053:SF3">
    <property type="entry name" value="ALPHA-GALACTOSIDASE C-RELATED"/>
    <property type="match status" value="1"/>
</dbReference>
<evidence type="ECO:0000259" key="8">
    <source>
        <dbReference type="Pfam" id="PF16874"/>
    </source>
</evidence>
<feature type="active site" description="Proton donor" evidence="7">
    <location>
        <position position="545"/>
    </location>
</feature>
<dbReference type="InterPro" id="IPR013780">
    <property type="entry name" value="Glyco_hydro_b"/>
</dbReference>
<dbReference type="InterPro" id="IPR031705">
    <property type="entry name" value="Glyco_hydro_36_C"/>
</dbReference>
<dbReference type="Proteomes" id="UP000182835">
    <property type="component" value="Unassembled WGS sequence"/>
</dbReference>
<evidence type="ECO:0000313" key="10">
    <source>
        <dbReference type="EMBL" id="OJG15500.1"/>
    </source>
</evidence>
<dbReference type="GO" id="GO:0004557">
    <property type="term" value="F:alpha-galactosidase activity"/>
    <property type="evidence" value="ECO:0007669"/>
    <property type="project" value="UniProtKB-UniRule"/>
</dbReference>
<dbReference type="InterPro" id="IPR000111">
    <property type="entry name" value="Glyco_hydro_27/36_CS"/>
</dbReference>
<dbReference type="FunFam" id="3.20.20.70:FF:000118">
    <property type="entry name" value="Alpha-galactosidase"/>
    <property type="match status" value="1"/>
</dbReference>
<evidence type="ECO:0000259" key="9">
    <source>
        <dbReference type="Pfam" id="PF16875"/>
    </source>
</evidence>
<reference evidence="10 11" key="1">
    <citation type="submission" date="2014-12" db="EMBL/GenBank/DDBJ databases">
        <title>Draft genome sequences of 29 type strains of Enterococci.</title>
        <authorList>
            <person name="Zhong Z."/>
            <person name="Sun Z."/>
            <person name="Liu W."/>
            <person name="Zhang W."/>
            <person name="Zhang H."/>
        </authorList>
    </citation>
    <scope>NUCLEOTIDE SEQUENCE [LARGE SCALE GENOMIC DNA]</scope>
    <source>
        <strain evidence="10 11">DSM 21207</strain>
    </source>
</reference>
<dbReference type="InterPro" id="IPR038417">
    <property type="entry name" value="Alpga-gal_N_sf"/>
</dbReference>
<evidence type="ECO:0000313" key="11">
    <source>
        <dbReference type="Proteomes" id="UP000182835"/>
    </source>
</evidence>
<accession>A0A1L8R6W8</accession>
<dbReference type="AlphaFoldDB" id="A0A1L8R6W8"/>
<keyword evidence="5 6" id="KW-0326">Glycosidase</keyword>